<dbReference type="Proteomes" id="UP001500889">
    <property type="component" value="Chromosome O"/>
</dbReference>
<feature type="region of interest" description="Disordered" evidence="10">
    <location>
        <begin position="557"/>
        <end position="590"/>
    </location>
</feature>
<feature type="compositionally biased region" description="Basic residues" evidence="10">
    <location>
        <begin position="430"/>
        <end position="443"/>
    </location>
</feature>
<dbReference type="Gene3D" id="3.30.160.60">
    <property type="entry name" value="Classic Zinc Finger"/>
    <property type="match status" value="2"/>
</dbReference>
<dbReference type="PROSITE" id="PS50157">
    <property type="entry name" value="ZINC_FINGER_C2H2_2"/>
    <property type="match status" value="2"/>
</dbReference>
<dbReference type="GO" id="GO:0000978">
    <property type="term" value="F:RNA polymerase II cis-regulatory region sequence-specific DNA binding"/>
    <property type="evidence" value="ECO:0007669"/>
    <property type="project" value="TreeGrafter"/>
</dbReference>
<evidence type="ECO:0000256" key="9">
    <source>
        <dbReference type="PROSITE-ProRule" id="PRU00042"/>
    </source>
</evidence>
<keyword evidence="8" id="KW-0539">Nucleus</keyword>
<feature type="compositionally biased region" description="Low complexity" evidence="10">
    <location>
        <begin position="12"/>
        <end position="35"/>
    </location>
</feature>
<feature type="compositionally biased region" description="Polar residues" evidence="10">
    <location>
        <begin position="574"/>
        <end position="586"/>
    </location>
</feature>
<keyword evidence="4 9" id="KW-0863">Zinc-finger</keyword>
<keyword evidence="5" id="KW-0862">Zinc</keyword>
<comment type="subcellular location">
    <subcellularLocation>
        <location evidence="1">Nucleus</location>
    </subcellularLocation>
</comment>
<dbReference type="InterPro" id="IPR042972">
    <property type="entry name" value="INSM1/2"/>
</dbReference>
<keyword evidence="13" id="KW-1185">Reference proteome</keyword>
<evidence type="ECO:0000256" key="8">
    <source>
        <dbReference type="ARBA" id="ARBA00023242"/>
    </source>
</evidence>
<keyword evidence="7" id="KW-0804">Transcription</keyword>
<keyword evidence="2" id="KW-0479">Metal-binding</keyword>
<dbReference type="Pfam" id="PF00096">
    <property type="entry name" value="zf-C2H2"/>
    <property type="match status" value="2"/>
</dbReference>
<evidence type="ECO:0000256" key="2">
    <source>
        <dbReference type="ARBA" id="ARBA00022723"/>
    </source>
</evidence>
<evidence type="ECO:0000256" key="5">
    <source>
        <dbReference type="ARBA" id="ARBA00022833"/>
    </source>
</evidence>
<dbReference type="EMBL" id="AP029263">
    <property type="protein sequence ID" value="BFF92767.1"/>
    <property type="molecule type" value="Genomic_DNA"/>
</dbReference>
<evidence type="ECO:0000256" key="7">
    <source>
        <dbReference type="ARBA" id="ARBA00023163"/>
    </source>
</evidence>
<reference evidence="12 13" key="1">
    <citation type="submission" date="2024-02" db="EMBL/GenBank/DDBJ databases">
        <title>A chromosome-level genome assembly of Drosophila madeirensis, a fruit fly species endemic to Madeira island.</title>
        <authorList>
            <person name="Tomihara K."/>
            <person name="Llopart A."/>
            <person name="Yamamoto D."/>
        </authorList>
    </citation>
    <scope>NUCLEOTIDE SEQUENCE [LARGE SCALE GENOMIC DNA]</scope>
    <source>
        <strain evidence="12 13">RF1</strain>
    </source>
</reference>
<feature type="region of interest" description="Disordered" evidence="10">
    <location>
        <begin position="423"/>
        <end position="443"/>
    </location>
</feature>
<sequence>MMNMNPLSHPHPQSLSYPHLSQQQHQQQLQTQPLHPGIPPNHYAESQAQSQSQSRALPAINETFAQFSQHRPAISLLSPLDLSLRAGASIVPITPPSTPSPPRKRQRLMSEENYLWRPHMVNTPAPVAAVSVSASTPATATAPALPATASHALHGMQPATSYFHHLHQHHHQQGGGCYGMRGFEGASTSSSSSSFNKSHFHETTKNNFEHIPASQSSVSQRPMPVASSPIYVDDEDETTIVLTEDENETVVSSHDYNEEATDTEEVNDGDDETVQVQVSDETQELEIDAAGAGAAAAADADTDDEEVFVDVLGSDDDETVDLRSPTLRLQAEHLDPKALKRNELLYEDEELHNQAVDGLARLFERDFQQPEVEAAREELAAAREELRAEKTYTDLSCVGAGAELPVGPFQPPQLPVPPAAAAAAAAPPMRTHKTERKRAKLRKHTAIDEETISPVSGTIIRKLRDDEELVVRKGDIDPAFNVVEITEEAKAILASIDNKIGDYLCQLCRTVYDDAFMLAQHRCPRIVHIEYKCSECEKVFNCPANLASHRRWHKPKAEAAAGTVNPGKKRLGSLSETATEINQESGRANDEASDGIYPCHLCGKTFRRHAYLKKHQASHQMLENLKNLDFFKAQQQQQQQQQHPHPLPEHPQLQQPSAHGPATATTYGTLPRPPHGIPLYPPAATKSYVGGQRFPGFPFQPFDQRRFYSLSEFYLSQHLERSSAFQYVQANHLRQLSNVAQNLLPPLPVK</sequence>
<dbReference type="GO" id="GO:0005634">
    <property type="term" value="C:nucleus"/>
    <property type="evidence" value="ECO:0007669"/>
    <property type="project" value="UniProtKB-SubCell"/>
</dbReference>
<feature type="domain" description="C2H2-type" evidence="11">
    <location>
        <begin position="597"/>
        <end position="624"/>
    </location>
</feature>
<feature type="compositionally biased region" description="Acidic residues" evidence="10">
    <location>
        <begin position="258"/>
        <end position="270"/>
    </location>
</feature>
<dbReference type="InterPro" id="IPR036236">
    <property type="entry name" value="Znf_C2H2_sf"/>
</dbReference>
<keyword evidence="3" id="KW-0677">Repeat</keyword>
<evidence type="ECO:0000313" key="13">
    <source>
        <dbReference type="Proteomes" id="UP001500889"/>
    </source>
</evidence>
<dbReference type="PANTHER" id="PTHR15065">
    <property type="entry name" value="INSULINOMA-ASSOCIATED 1"/>
    <property type="match status" value="1"/>
</dbReference>
<proteinExistence type="predicted"/>
<protein>
    <recommendedName>
        <fullName evidence="11">C2H2-type domain-containing protein</fullName>
    </recommendedName>
</protein>
<keyword evidence="6" id="KW-0805">Transcription regulation</keyword>
<dbReference type="AlphaFoldDB" id="A0AAU9FAR6"/>
<feature type="compositionally biased region" description="Low complexity" evidence="10">
    <location>
        <begin position="634"/>
        <end position="656"/>
    </location>
</feature>
<evidence type="ECO:0000259" key="11">
    <source>
        <dbReference type="PROSITE" id="PS50157"/>
    </source>
</evidence>
<feature type="region of interest" description="Disordered" evidence="10">
    <location>
        <begin position="251"/>
        <end position="270"/>
    </location>
</feature>
<dbReference type="GO" id="GO:0008270">
    <property type="term" value="F:zinc ion binding"/>
    <property type="evidence" value="ECO:0007669"/>
    <property type="project" value="UniProtKB-KW"/>
</dbReference>
<dbReference type="PROSITE" id="PS00028">
    <property type="entry name" value="ZINC_FINGER_C2H2_1"/>
    <property type="match status" value="2"/>
</dbReference>
<organism evidence="12 13">
    <name type="scientific">Drosophila madeirensis</name>
    <name type="common">Fruit fly</name>
    <dbReference type="NCBI Taxonomy" id="30013"/>
    <lineage>
        <taxon>Eukaryota</taxon>
        <taxon>Metazoa</taxon>
        <taxon>Ecdysozoa</taxon>
        <taxon>Arthropoda</taxon>
        <taxon>Hexapoda</taxon>
        <taxon>Insecta</taxon>
        <taxon>Pterygota</taxon>
        <taxon>Neoptera</taxon>
        <taxon>Endopterygota</taxon>
        <taxon>Diptera</taxon>
        <taxon>Brachycera</taxon>
        <taxon>Muscomorpha</taxon>
        <taxon>Ephydroidea</taxon>
        <taxon>Drosophilidae</taxon>
        <taxon>Drosophila</taxon>
        <taxon>Sophophora</taxon>
    </lineage>
</organism>
<feature type="region of interest" description="Disordered" evidence="10">
    <location>
        <begin position="1"/>
        <end position="55"/>
    </location>
</feature>
<feature type="domain" description="C2H2-type" evidence="11">
    <location>
        <begin position="531"/>
        <end position="558"/>
    </location>
</feature>
<dbReference type="GO" id="GO:0017053">
    <property type="term" value="C:transcription repressor complex"/>
    <property type="evidence" value="ECO:0007669"/>
    <property type="project" value="TreeGrafter"/>
</dbReference>
<gene>
    <name evidence="12" type="ORF">DMAD_10752</name>
</gene>
<evidence type="ECO:0000256" key="10">
    <source>
        <dbReference type="SAM" id="MobiDB-lite"/>
    </source>
</evidence>
<accession>A0AAU9FAR6</accession>
<dbReference type="InterPro" id="IPR013087">
    <property type="entry name" value="Znf_C2H2_type"/>
</dbReference>
<name>A0AAU9FAR6_DROMD</name>
<evidence type="ECO:0000256" key="4">
    <source>
        <dbReference type="ARBA" id="ARBA00022771"/>
    </source>
</evidence>
<dbReference type="PANTHER" id="PTHR15065:SF10">
    <property type="entry name" value="NERVOUS FINGERS 2, ISOFORM B"/>
    <property type="match status" value="1"/>
</dbReference>
<evidence type="ECO:0000313" key="12">
    <source>
        <dbReference type="EMBL" id="BFF92767.1"/>
    </source>
</evidence>
<feature type="compositionally biased region" description="Pro residues" evidence="10">
    <location>
        <begin position="671"/>
        <end position="681"/>
    </location>
</feature>
<evidence type="ECO:0000256" key="6">
    <source>
        <dbReference type="ARBA" id="ARBA00023015"/>
    </source>
</evidence>
<dbReference type="GO" id="GO:0010564">
    <property type="term" value="P:regulation of cell cycle process"/>
    <property type="evidence" value="ECO:0007669"/>
    <property type="project" value="TreeGrafter"/>
</dbReference>
<evidence type="ECO:0000256" key="3">
    <source>
        <dbReference type="ARBA" id="ARBA00022737"/>
    </source>
</evidence>
<dbReference type="GO" id="GO:0001227">
    <property type="term" value="F:DNA-binding transcription repressor activity, RNA polymerase II-specific"/>
    <property type="evidence" value="ECO:0007669"/>
    <property type="project" value="TreeGrafter"/>
</dbReference>
<dbReference type="FunFam" id="3.30.160.60:FF:001896">
    <property type="entry name" value="insulinoma-associated protein 1b"/>
    <property type="match status" value="1"/>
</dbReference>
<dbReference type="GO" id="GO:0030182">
    <property type="term" value="P:neuron differentiation"/>
    <property type="evidence" value="ECO:0007669"/>
    <property type="project" value="TreeGrafter"/>
</dbReference>
<dbReference type="SMART" id="SM00355">
    <property type="entry name" value="ZnF_C2H2"/>
    <property type="match status" value="3"/>
</dbReference>
<feature type="region of interest" description="Disordered" evidence="10">
    <location>
        <begin position="633"/>
        <end position="683"/>
    </location>
</feature>
<dbReference type="SUPFAM" id="SSF57667">
    <property type="entry name" value="beta-beta-alpha zinc fingers"/>
    <property type="match status" value="2"/>
</dbReference>
<evidence type="ECO:0000256" key="1">
    <source>
        <dbReference type="ARBA" id="ARBA00004123"/>
    </source>
</evidence>